<keyword evidence="7" id="KW-1185">Reference proteome</keyword>
<dbReference type="Pfam" id="PF01934">
    <property type="entry name" value="HepT-like"/>
    <property type="match status" value="1"/>
</dbReference>
<keyword evidence="2" id="KW-1277">Toxin-antitoxin system</keyword>
<proteinExistence type="predicted"/>
<name>A0ABT0CSA3_9HYPH</name>
<evidence type="ECO:0000256" key="4">
    <source>
        <dbReference type="ARBA" id="ARBA00022741"/>
    </source>
</evidence>
<sequence>MDIVENATSILDYTAGLDRQAFSGNRLIRDAVERCLERISEAASKLGSTAETLLPHHPWRHIRDLGNILRHAYDSVDEEVVWSIVTKQLPALIIDARNAAANLPDDT</sequence>
<protein>
    <submittedName>
        <fullName evidence="6">DUF86 domain-containing protein</fullName>
    </submittedName>
</protein>
<dbReference type="RefSeq" id="WP_241604726.1">
    <property type="nucleotide sequence ID" value="NZ_JAKVIN010000009.1"/>
</dbReference>
<comment type="caution">
    <text evidence="6">The sequence shown here is derived from an EMBL/GenBank/DDBJ whole genome shotgun (WGS) entry which is preliminary data.</text>
</comment>
<gene>
    <name evidence="6" type="ORF">MKI86_20290</name>
</gene>
<dbReference type="PANTHER" id="PTHR34139:SF1">
    <property type="entry name" value="RNASE MJ1380-RELATED"/>
    <property type="match status" value="1"/>
</dbReference>
<dbReference type="Proteomes" id="UP001201844">
    <property type="component" value="Unassembled WGS sequence"/>
</dbReference>
<evidence type="ECO:0000256" key="5">
    <source>
        <dbReference type="ARBA" id="ARBA00022801"/>
    </source>
</evidence>
<dbReference type="InterPro" id="IPR051813">
    <property type="entry name" value="HepT_RNase_toxin"/>
</dbReference>
<organism evidence="6 7">
    <name type="scientific">Shinella sedimenti</name>
    <dbReference type="NCBI Taxonomy" id="2919913"/>
    <lineage>
        <taxon>Bacteria</taxon>
        <taxon>Pseudomonadati</taxon>
        <taxon>Pseudomonadota</taxon>
        <taxon>Alphaproteobacteria</taxon>
        <taxon>Hyphomicrobiales</taxon>
        <taxon>Rhizobiaceae</taxon>
        <taxon>Shinella</taxon>
    </lineage>
</organism>
<keyword evidence="1" id="KW-0597">Phosphoprotein</keyword>
<evidence type="ECO:0000256" key="2">
    <source>
        <dbReference type="ARBA" id="ARBA00022649"/>
    </source>
</evidence>
<geneLocation type="plasmid" evidence="6">
    <name>unnamed</name>
</geneLocation>
<keyword evidence="5" id="KW-0378">Hydrolase</keyword>
<dbReference type="EMBL" id="JAKVIN010000009">
    <property type="protein sequence ID" value="MCJ8151484.1"/>
    <property type="molecule type" value="Genomic_DNA"/>
</dbReference>
<dbReference type="PANTHER" id="PTHR34139">
    <property type="entry name" value="UPF0331 PROTEIN MJ0127"/>
    <property type="match status" value="1"/>
</dbReference>
<keyword evidence="4" id="KW-0547">Nucleotide-binding</keyword>
<evidence type="ECO:0000313" key="6">
    <source>
        <dbReference type="EMBL" id="MCJ8151484.1"/>
    </source>
</evidence>
<dbReference type="InterPro" id="IPR008201">
    <property type="entry name" value="HepT-like"/>
</dbReference>
<evidence type="ECO:0000256" key="1">
    <source>
        <dbReference type="ARBA" id="ARBA00022553"/>
    </source>
</evidence>
<evidence type="ECO:0000313" key="7">
    <source>
        <dbReference type="Proteomes" id="UP001201844"/>
    </source>
</evidence>
<keyword evidence="3" id="KW-0540">Nuclease</keyword>
<keyword evidence="6" id="KW-0614">Plasmid</keyword>
<reference evidence="6 7" key="1">
    <citation type="submission" date="2022-02" db="EMBL/GenBank/DDBJ databases">
        <title>Shinella B3.7 sp. nov., isolated from Sediment (Zhairuo Island).</title>
        <authorList>
            <person name="Chen G."/>
        </authorList>
    </citation>
    <scope>NUCLEOTIDE SEQUENCE [LARGE SCALE GENOMIC DNA]</scope>
    <source>
        <strain evidence="6 7">B3.7</strain>
        <plasmid evidence="6">unnamed</plasmid>
    </source>
</reference>
<evidence type="ECO:0000256" key="3">
    <source>
        <dbReference type="ARBA" id="ARBA00022722"/>
    </source>
</evidence>
<accession>A0ABT0CSA3</accession>